<name>A0A8J2LP24_9BILA</name>
<dbReference type="AlphaFoldDB" id="A0A8J2LP24"/>
<keyword evidence="2" id="KW-1185">Reference proteome</keyword>
<accession>A0A8J2LP24</accession>
<dbReference type="Proteomes" id="UP000746747">
    <property type="component" value="Unassembled WGS sequence"/>
</dbReference>
<dbReference type="OrthoDB" id="5842455at2759"/>
<reference evidence="1" key="1">
    <citation type="submission" date="2021-09" db="EMBL/GenBank/DDBJ databases">
        <authorList>
            <consortium name="Pathogen Informatics"/>
        </authorList>
    </citation>
    <scope>NUCLEOTIDE SEQUENCE</scope>
</reference>
<comment type="caution">
    <text evidence="1">The sequence shown here is derived from an EMBL/GenBank/DDBJ whole genome shotgun (WGS) entry which is preliminary data.</text>
</comment>
<proteinExistence type="predicted"/>
<evidence type="ECO:0000313" key="2">
    <source>
        <dbReference type="Proteomes" id="UP000746747"/>
    </source>
</evidence>
<protein>
    <submittedName>
        <fullName evidence="1">Uncharacterized protein</fullName>
    </submittedName>
</protein>
<evidence type="ECO:0000313" key="1">
    <source>
        <dbReference type="EMBL" id="CAG9531751.1"/>
    </source>
</evidence>
<sequence>GCCLARLTRLIFALTKALKELRFVSGDMYPMLGNDIIYLNELYLRMKSNYAQYRTLKMKQMASDDKALSLNIRDVKDFQKSGSVNDEVHCNFPEDNTDERNKRLLEESLRRMSTKWKSESDFEEYQTRKHKFHIDSKWKREE</sequence>
<feature type="non-terminal residue" evidence="1">
    <location>
        <position position="1"/>
    </location>
</feature>
<organism evidence="1 2">
    <name type="scientific">Cercopithifilaria johnstoni</name>
    <dbReference type="NCBI Taxonomy" id="2874296"/>
    <lineage>
        <taxon>Eukaryota</taxon>
        <taxon>Metazoa</taxon>
        <taxon>Ecdysozoa</taxon>
        <taxon>Nematoda</taxon>
        <taxon>Chromadorea</taxon>
        <taxon>Rhabditida</taxon>
        <taxon>Spirurina</taxon>
        <taxon>Spiruromorpha</taxon>
        <taxon>Filarioidea</taxon>
        <taxon>Onchocercidae</taxon>
        <taxon>Cercopithifilaria</taxon>
    </lineage>
</organism>
<gene>
    <name evidence="1" type="ORF">CJOHNSTONI_LOCUS2126</name>
</gene>
<dbReference type="EMBL" id="CAKAEH010000726">
    <property type="protein sequence ID" value="CAG9531751.1"/>
    <property type="molecule type" value="Genomic_DNA"/>
</dbReference>